<sequence>MAGEMHVHLLVPDRYICFIHHGGCCCKIDAQVLYASPWCLQL</sequence>
<dbReference type="EMBL" id="HG996468">
    <property type="protein sequence ID" value="CAG1848892.1"/>
    <property type="molecule type" value="Genomic_DNA"/>
</dbReference>
<dbReference type="Proteomes" id="UP000012960">
    <property type="component" value="Unplaced"/>
</dbReference>
<accession>A0A804I7F4</accession>
<organism evidence="2 3">
    <name type="scientific">Musa acuminata subsp. malaccensis</name>
    <name type="common">Wild banana</name>
    <name type="synonym">Musa malaccensis</name>
    <dbReference type="NCBI Taxonomy" id="214687"/>
    <lineage>
        <taxon>Eukaryota</taxon>
        <taxon>Viridiplantae</taxon>
        <taxon>Streptophyta</taxon>
        <taxon>Embryophyta</taxon>
        <taxon>Tracheophyta</taxon>
        <taxon>Spermatophyta</taxon>
        <taxon>Magnoliopsida</taxon>
        <taxon>Liliopsida</taxon>
        <taxon>Zingiberales</taxon>
        <taxon>Musaceae</taxon>
        <taxon>Musa</taxon>
    </lineage>
</organism>
<reference evidence="1" key="1">
    <citation type="submission" date="2021-03" db="EMBL/GenBank/DDBJ databases">
        <authorList>
            <consortium name="Genoscope - CEA"/>
            <person name="William W."/>
        </authorList>
    </citation>
    <scope>NUCLEOTIDE SEQUENCE</scope>
    <source>
        <strain evidence="1">Doubled-haploid Pahang</strain>
    </source>
</reference>
<dbReference type="AlphaFoldDB" id="A0A804I7F4"/>
<dbReference type="Gramene" id="Ma03_t01870.1">
    <property type="protein sequence ID" value="Ma03_p01870.1"/>
    <property type="gene ID" value="Ma03_g01870"/>
</dbReference>
<evidence type="ECO:0000313" key="3">
    <source>
        <dbReference type="Proteomes" id="UP000012960"/>
    </source>
</evidence>
<name>A0A804I7F4_MUSAM</name>
<proteinExistence type="predicted"/>
<gene>
    <name evidence="1" type="ORF">GSMUA_204780.1</name>
</gene>
<protein>
    <submittedName>
        <fullName evidence="1">(wild Malaysian banana) hypothetical protein</fullName>
    </submittedName>
</protein>
<dbReference type="InParanoid" id="A0A804I7F4"/>
<keyword evidence="3" id="KW-1185">Reference proteome</keyword>
<dbReference type="EnsemblPlants" id="Ma03_t01870.1">
    <property type="protein sequence ID" value="Ma03_p01870.1"/>
    <property type="gene ID" value="Ma03_g01870"/>
</dbReference>
<evidence type="ECO:0000313" key="2">
    <source>
        <dbReference type="EnsemblPlants" id="Ma03_p01870.1"/>
    </source>
</evidence>
<evidence type="ECO:0000313" key="1">
    <source>
        <dbReference type="EMBL" id="CAG1848892.1"/>
    </source>
</evidence>
<reference evidence="2" key="2">
    <citation type="submission" date="2021-05" db="UniProtKB">
        <authorList>
            <consortium name="EnsemblPlants"/>
        </authorList>
    </citation>
    <scope>IDENTIFICATION</scope>
    <source>
        <strain evidence="2">subsp. malaccensis</strain>
    </source>
</reference>